<dbReference type="EMBL" id="JABEVY010000812">
    <property type="protein sequence ID" value="KAF5227408.1"/>
    <property type="molecule type" value="Genomic_DNA"/>
</dbReference>
<comment type="caution">
    <text evidence="2">The sequence shown here is derived from an EMBL/GenBank/DDBJ whole genome shotgun (WGS) entry which is preliminary data.</text>
</comment>
<proteinExistence type="predicted"/>
<keyword evidence="3" id="KW-1185">Reference proteome</keyword>
<sequence length="270" mass="30536">MKLYDLLVFTTAASGAFVPVQHGELVEGTSLSRRASCDICVTTVKGQSTTIWGPFSIPYDQGGQTSRGIYVGCDVHIDRKRTTNCQQWSVWTSVNYLLAKKLKTRNGIDPALSSLLPAENRFPMTSDTARDVGNRYHDILSSSTLRELEAIRKIGNEAIAGAAVQQKSQLRNLRSYAIRQIEKIKAEWREKKEVIVNGVTKKMRFKQWLEHTGKDVEYASYDSSSAEISSQLKEKEDFLTIDTQPTPEVREAIRKEPDTYTSREDPYVYD</sequence>
<gene>
    <name evidence="2" type="ORF">FANTH_14781</name>
</gene>
<evidence type="ECO:0000313" key="2">
    <source>
        <dbReference type="EMBL" id="KAF5227408.1"/>
    </source>
</evidence>
<accession>A0A8H4YGJ5</accession>
<name>A0A8H4YGJ5_9HYPO</name>
<protein>
    <submittedName>
        <fullName evidence="2">Uncharacterized protein</fullName>
    </submittedName>
</protein>
<feature type="compositionally biased region" description="Basic and acidic residues" evidence="1">
    <location>
        <begin position="248"/>
        <end position="270"/>
    </location>
</feature>
<dbReference type="AlphaFoldDB" id="A0A8H4YGJ5"/>
<evidence type="ECO:0000256" key="1">
    <source>
        <dbReference type="SAM" id="MobiDB-lite"/>
    </source>
</evidence>
<evidence type="ECO:0000313" key="3">
    <source>
        <dbReference type="Proteomes" id="UP000573603"/>
    </source>
</evidence>
<feature type="region of interest" description="Disordered" evidence="1">
    <location>
        <begin position="240"/>
        <end position="270"/>
    </location>
</feature>
<organism evidence="2 3">
    <name type="scientific">Fusarium anthophilum</name>
    <dbReference type="NCBI Taxonomy" id="48485"/>
    <lineage>
        <taxon>Eukaryota</taxon>
        <taxon>Fungi</taxon>
        <taxon>Dikarya</taxon>
        <taxon>Ascomycota</taxon>
        <taxon>Pezizomycotina</taxon>
        <taxon>Sordariomycetes</taxon>
        <taxon>Hypocreomycetidae</taxon>
        <taxon>Hypocreales</taxon>
        <taxon>Nectriaceae</taxon>
        <taxon>Fusarium</taxon>
        <taxon>Fusarium fujikuroi species complex</taxon>
    </lineage>
</organism>
<reference evidence="2 3" key="1">
    <citation type="journal article" date="2020" name="BMC Genomics">
        <title>Correction to: Identification and distribution of gene clusters required for synthesis of sphingolipid metabolism inhibitors in diverse species of the filamentous fungus Fusarium.</title>
        <authorList>
            <person name="Kim H.S."/>
            <person name="Lohmar J.M."/>
            <person name="Busman M."/>
            <person name="Brown D.W."/>
            <person name="Naumann T.A."/>
            <person name="Divon H.H."/>
            <person name="Lysoe E."/>
            <person name="Uhlig S."/>
            <person name="Proctor R.H."/>
        </authorList>
    </citation>
    <scope>NUCLEOTIDE SEQUENCE [LARGE SCALE GENOMIC DNA]</scope>
    <source>
        <strain evidence="2 3">NRRL 25214</strain>
    </source>
</reference>
<dbReference type="Proteomes" id="UP000573603">
    <property type="component" value="Unassembled WGS sequence"/>
</dbReference>